<dbReference type="InterPro" id="IPR056632">
    <property type="entry name" value="DUF7730"/>
</dbReference>
<dbReference type="PANTHER" id="PTHR38790">
    <property type="entry name" value="2EXR DOMAIN-CONTAINING PROTEIN-RELATED"/>
    <property type="match status" value="1"/>
</dbReference>
<name>A0A6A6IJN5_9PLEO</name>
<gene>
    <name evidence="3" type="ORF">BU26DRAFT_603341</name>
</gene>
<reference evidence="3" key="1">
    <citation type="journal article" date="2020" name="Stud. Mycol.">
        <title>101 Dothideomycetes genomes: a test case for predicting lifestyles and emergence of pathogens.</title>
        <authorList>
            <person name="Haridas S."/>
            <person name="Albert R."/>
            <person name="Binder M."/>
            <person name="Bloem J."/>
            <person name="Labutti K."/>
            <person name="Salamov A."/>
            <person name="Andreopoulos B."/>
            <person name="Baker S."/>
            <person name="Barry K."/>
            <person name="Bills G."/>
            <person name="Bluhm B."/>
            <person name="Cannon C."/>
            <person name="Castanera R."/>
            <person name="Culley D."/>
            <person name="Daum C."/>
            <person name="Ezra D."/>
            <person name="Gonzalez J."/>
            <person name="Henrissat B."/>
            <person name="Kuo A."/>
            <person name="Liang C."/>
            <person name="Lipzen A."/>
            <person name="Lutzoni F."/>
            <person name="Magnuson J."/>
            <person name="Mondo S."/>
            <person name="Nolan M."/>
            <person name="Ohm R."/>
            <person name="Pangilinan J."/>
            <person name="Park H.-J."/>
            <person name="Ramirez L."/>
            <person name="Alfaro M."/>
            <person name="Sun H."/>
            <person name="Tritt A."/>
            <person name="Yoshinaga Y."/>
            <person name="Zwiers L.-H."/>
            <person name="Turgeon B."/>
            <person name="Goodwin S."/>
            <person name="Spatafora J."/>
            <person name="Crous P."/>
            <person name="Grigoriev I."/>
        </authorList>
    </citation>
    <scope>NUCLEOTIDE SEQUENCE</scope>
    <source>
        <strain evidence="3">CBS 122368</strain>
    </source>
</reference>
<dbReference type="GeneID" id="54588743"/>
<feature type="region of interest" description="Disordered" evidence="1">
    <location>
        <begin position="37"/>
        <end position="58"/>
    </location>
</feature>
<sequence length="270" mass="31264">MKGKLLGLLPSIRWIPHDLPSAQESHKAKHHRTIFSRRATTAEPDHGAPPRRKSTLSLNEMPDAEVDARTHAQGQSAFFARLPLEVRKMVYEFVMGAETVHLTLGAKRRFGHFVYTEAVPHLYNPHTFSLLHITHLLYLPSRLPQPRLNAMRTLRLRWTVRALPYFRRTSNAKHYAYPEDTANWEKAWEILAGMEGLKDLRVVLLDPSRDGIWEGHWLELEHLLLEPVKKVVRPRCFEIMLPYATCGLDWDMGESRCVLRRPEGEEDGED</sequence>
<organism evidence="3 4">
    <name type="scientific">Trematosphaeria pertusa</name>
    <dbReference type="NCBI Taxonomy" id="390896"/>
    <lineage>
        <taxon>Eukaryota</taxon>
        <taxon>Fungi</taxon>
        <taxon>Dikarya</taxon>
        <taxon>Ascomycota</taxon>
        <taxon>Pezizomycotina</taxon>
        <taxon>Dothideomycetes</taxon>
        <taxon>Pleosporomycetidae</taxon>
        <taxon>Pleosporales</taxon>
        <taxon>Massarineae</taxon>
        <taxon>Trematosphaeriaceae</taxon>
        <taxon>Trematosphaeria</taxon>
    </lineage>
</organism>
<proteinExistence type="predicted"/>
<feature type="domain" description="DUF7730" evidence="2">
    <location>
        <begin position="114"/>
        <end position="262"/>
    </location>
</feature>
<evidence type="ECO:0000313" key="4">
    <source>
        <dbReference type="Proteomes" id="UP000800094"/>
    </source>
</evidence>
<dbReference type="Proteomes" id="UP000800094">
    <property type="component" value="Unassembled WGS sequence"/>
</dbReference>
<evidence type="ECO:0000259" key="2">
    <source>
        <dbReference type="Pfam" id="PF24864"/>
    </source>
</evidence>
<accession>A0A6A6IJN5</accession>
<dbReference type="PANTHER" id="PTHR38790:SF9">
    <property type="entry name" value="F-BOX DOMAIN-CONTAINING PROTEIN"/>
    <property type="match status" value="1"/>
</dbReference>
<evidence type="ECO:0000256" key="1">
    <source>
        <dbReference type="SAM" id="MobiDB-lite"/>
    </source>
</evidence>
<dbReference type="Pfam" id="PF24864">
    <property type="entry name" value="DUF7730"/>
    <property type="match status" value="1"/>
</dbReference>
<keyword evidence="4" id="KW-1185">Reference proteome</keyword>
<dbReference type="AlphaFoldDB" id="A0A6A6IJN5"/>
<evidence type="ECO:0000313" key="3">
    <source>
        <dbReference type="EMBL" id="KAF2250805.1"/>
    </source>
</evidence>
<dbReference type="OrthoDB" id="4757095at2759"/>
<dbReference type="EMBL" id="ML987193">
    <property type="protein sequence ID" value="KAF2250805.1"/>
    <property type="molecule type" value="Genomic_DNA"/>
</dbReference>
<protein>
    <recommendedName>
        <fullName evidence="2">DUF7730 domain-containing protein</fullName>
    </recommendedName>
</protein>
<dbReference type="RefSeq" id="XP_033685809.1">
    <property type="nucleotide sequence ID" value="XM_033835413.1"/>
</dbReference>